<feature type="transmembrane region" description="Helical" evidence="6">
    <location>
        <begin position="89"/>
        <end position="108"/>
    </location>
</feature>
<comment type="subcellular location">
    <subcellularLocation>
        <location evidence="1">Cell membrane</location>
        <topology evidence="1">Multi-pass membrane protein</topology>
    </subcellularLocation>
</comment>
<keyword evidence="9" id="KW-1185">Reference proteome</keyword>
<proteinExistence type="predicted"/>
<evidence type="ECO:0000256" key="5">
    <source>
        <dbReference type="ARBA" id="ARBA00023136"/>
    </source>
</evidence>
<dbReference type="InterPro" id="IPR011701">
    <property type="entry name" value="MFS"/>
</dbReference>
<dbReference type="GO" id="GO:0005886">
    <property type="term" value="C:plasma membrane"/>
    <property type="evidence" value="ECO:0007669"/>
    <property type="project" value="UniProtKB-SubCell"/>
</dbReference>
<evidence type="ECO:0000256" key="1">
    <source>
        <dbReference type="ARBA" id="ARBA00004651"/>
    </source>
</evidence>
<dbReference type="EMBL" id="CP031222">
    <property type="protein sequence ID" value="AXI04744.1"/>
    <property type="molecule type" value="Genomic_DNA"/>
</dbReference>
<feature type="transmembrane region" description="Helical" evidence="6">
    <location>
        <begin position="53"/>
        <end position="77"/>
    </location>
</feature>
<evidence type="ECO:0000256" key="6">
    <source>
        <dbReference type="SAM" id="Phobius"/>
    </source>
</evidence>
<dbReference type="Gene3D" id="1.20.1250.20">
    <property type="entry name" value="MFS general substrate transporter like domains"/>
    <property type="match status" value="1"/>
</dbReference>
<feature type="transmembrane region" description="Helical" evidence="6">
    <location>
        <begin position="177"/>
        <end position="200"/>
    </location>
</feature>
<gene>
    <name evidence="8" type="ORF">HYN46_15770</name>
</gene>
<dbReference type="InterPro" id="IPR036259">
    <property type="entry name" value="MFS_trans_sf"/>
</dbReference>
<evidence type="ECO:0000256" key="4">
    <source>
        <dbReference type="ARBA" id="ARBA00022989"/>
    </source>
</evidence>
<feature type="transmembrane region" description="Helical" evidence="6">
    <location>
        <begin position="262"/>
        <end position="280"/>
    </location>
</feature>
<accession>A0A345PBT5</accession>
<dbReference type="PANTHER" id="PTHR43124:SF3">
    <property type="entry name" value="CHLORAMPHENICOL EFFLUX PUMP RV0191"/>
    <property type="match status" value="1"/>
</dbReference>
<dbReference type="AlphaFoldDB" id="A0A345PBT5"/>
<dbReference type="CDD" id="cd17324">
    <property type="entry name" value="MFS_NepI_like"/>
    <property type="match status" value="1"/>
</dbReference>
<feature type="transmembrane region" description="Helical" evidence="6">
    <location>
        <begin position="152"/>
        <end position="171"/>
    </location>
</feature>
<dbReference type="OrthoDB" id="9812189at2"/>
<dbReference type="PANTHER" id="PTHR43124">
    <property type="entry name" value="PURINE EFFLUX PUMP PBUE"/>
    <property type="match status" value="1"/>
</dbReference>
<feature type="domain" description="Major facilitator superfamily (MFS) profile" evidence="7">
    <location>
        <begin position="24"/>
        <end position="399"/>
    </location>
</feature>
<feature type="transmembrane region" description="Helical" evidence="6">
    <location>
        <begin position="376"/>
        <end position="395"/>
    </location>
</feature>
<keyword evidence="4 6" id="KW-1133">Transmembrane helix</keyword>
<dbReference type="InterPro" id="IPR020846">
    <property type="entry name" value="MFS_dom"/>
</dbReference>
<dbReference type="InterPro" id="IPR050189">
    <property type="entry name" value="MFS_Efflux_Transporters"/>
</dbReference>
<reference evidence="8 9" key="1">
    <citation type="submission" date="2018-07" db="EMBL/GenBank/DDBJ databases">
        <title>Genome sequencing of Moraxellaceae gen. HYN0046.</title>
        <authorList>
            <person name="Kim M."/>
            <person name="Yi H."/>
        </authorList>
    </citation>
    <scope>NUCLEOTIDE SEQUENCE [LARGE SCALE GENOMIC DNA]</scope>
    <source>
        <strain evidence="8 9">HYN0046</strain>
    </source>
</reference>
<keyword evidence="3 6" id="KW-0812">Transmembrane</keyword>
<dbReference type="SUPFAM" id="SSF103473">
    <property type="entry name" value="MFS general substrate transporter"/>
    <property type="match status" value="1"/>
</dbReference>
<feature type="transmembrane region" description="Helical" evidence="6">
    <location>
        <begin position="21"/>
        <end position="41"/>
    </location>
</feature>
<organism evidence="8 9">
    <name type="scientific">Aquirhabdus parva</name>
    <dbReference type="NCBI Taxonomy" id="2283318"/>
    <lineage>
        <taxon>Bacteria</taxon>
        <taxon>Pseudomonadati</taxon>
        <taxon>Pseudomonadota</taxon>
        <taxon>Gammaproteobacteria</taxon>
        <taxon>Moraxellales</taxon>
        <taxon>Moraxellaceae</taxon>
        <taxon>Aquirhabdus</taxon>
    </lineage>
</organism>
<feature type="transmembrane region" description="Helical" evidence="6">
    <location>
        <begin position="345"/>
        <end position="364"/>
    </location>
</feature>
<feature type="transmembrane region" description="Helical" evidence="6">
    <location>
        <begin position="312"/>
        <end position="333"/>
    </location>
</feature>
<keyword evidence="5 6" id="KW-0472">Membrane</keyword>
<sequence length="410" mass="42201">MAIPTDGGIAIDAPPKATLKSWFALLSVAIGAFALVTSEFLPVGLLSGVAADLHVSVGTAGLMVTAPGIIAAFAAPLVTVSVGKLDRRILLCLLTLLMVIANLVSAFAPNFTVLVIGRLLLGIGIGGFWATAIALSGRLAPAGVSMGRASSIIFTGVTMATVFGVPLGTWIGDIFGWRATFGITGLLGAIVLLGQLFMLPSLPATSAVRLIDLPHVFRHKYARVGLLGIVFLVTAHFAAYTYVTPFFKVISGFHAELISTLLLVYGLAGVVGNILAGIAASRDIRKTFMMVVLLMGAAMMIFPLFGVTTLGAVLTIALWGLAFGGLPVCANMWMFAAAPEAMESGAAIVVSTFQVGIAVGSLLGGGVVDHLNIPSVMWMGGAFAILALVTLASFGRGLPKTVEAQPVASH</sequence>
<evidence type="ECO:0000313" key="9">
    <source>
        <dbReference type="Proteomes" id="UP000253940"/>
    </source>
</evidence>
<protein>
    <submittedName>
        <fullName evidence="8">MFS transporter</fullName>
    </submittedName>
</protein>
<keyword evidence="2" id="KW-1003">Cell membrane</keyword>
<feature type="transmembrane region" description="Helical" evidence="6">
    <location>
        <begin position="221"/>
        <end position="242"/>
    </location>
</feature>
<name>A0A345PBT5_9GAMM</name>
<dbReference type="Pfam" id="PF07690">
    <property type="entry name" value="MFS_1"/>
    <property type="match status" value="1"/>
</dbReference>
<evidence type="ECO:0000256" key="2">
    <source>
        <dbReference type="ARBA" id="ARBA00022475"/>
    </source>
</evidence>
<evidence type="ECO:0000256" key="3">
    <source>
        <dbReference type="ARBA" id="ARBA00022692"/>
    </source>
</evidence>
<dbReference type="PROSITE" id="PS50850">
    <property type="entry name" value="MFS"/>
    <property type="match status" value="1"/>
</dbReference>
<dbReference type="GO" id="GO:0022857">
    <property type="term" value="F:transmembrane transporter activity"/>
    <property type="evidence" value="ECO:0007669"/>
    <property type="project" value="InterPro"/>
</dbReference>
<feature type="transmembrane region" description="Helical" evidence="6">
    <location>
        <begin position="287"/>
        <end position="306"/>
    </location>
</feature>
<dbReference type="Proteomes" id="UP000253940">
    <property type="component" value="Chromosome"/>
</dbReference>
<evidence type="ECO:0000313" key="8">
    <source>
        <dbReference type="EMBL" id="AXI04744.1"/>
    </source>
</evidence>
<feature type="transmembrane region" description="Helical" evidence="6">
    <location>
        <begin position="120"/>
        <end position="140"/>
    </location>
</feature>
<dbReference type="KEGG" id="mbah:HYN46_15770"/>
<evidence type="ECO:0000259" key="7">
    <source>
        <dbReference type="PROSITE" id="PS50850"/>
    </source>
</evidence>